<evidence type="ECO:0000256" key="1">
    <source>
        <dbReference type="ARBA" id="ARBA00009410"/>
    </source>
</evidence>
<sequence length="156" mass="17168">MRFPIQVDDPVRFSGPLPEACDVVVIGAGVAGVMTAYYLAQAGQKVVLLEKGRVAGEQSSRNWGWVRQQGRDPAELPIMIESMRLWEGFAEQLGPELGFKRCGIAYIANKPATMEGYAEWVELARSHGLESRLLTRSELSDLIPHHALGGRRGHAL</sequence>
<accession>A0A1N7N9V0</accession>
<name>A0A1N7N9V0_9RHOB</name>
<feature type="domain" description="FAD dependent oxidoreductase" evidence="3">
    <location>
        <begin position="22"/>
        <end position="148"/>
    </location>
</feature>
<dbReference type="Pfam" id="PF01266">
    <property type="entry name" value="DAO"/>
    <property type="match status" value="1"/>
</dbReference>
<dbReference type="GO" id="GO:0005886">
    <property type="term" value="C:plasma membrane"/>
    <property type="evidence" value="ECO:0007669"/>
    <property type="project" value="TreeGrafter"/>
</dbReference>
<dbReference type="Gene3D" id="3.30.9.10">
    <property type="entry name" value="D-Amino Acid Oxidase, subunit A, domain 2"/>
    <property type="match status" value="1"/>
</dbReference>
<dbReference type="GO" id="GO:0008718">
    <property type="term" value="F:D-amino-acid dehydrogenase activity"/>
    <property type="evidence" value="ECO:0007669"/>
    <property type="project" value="TreeGrafter"/>
</dbReference>
<comment type="similarity">
    <text evidence="1">Belongs to the DadA oxidoreductase family.</text>
</comment>
<dbReference type="Proteomes" id="UP000186221">
    <property type="component" value="Unassembled WGS sequence"/>
</dbReference>
<reference evidence="5" key="1">
    <citation type="submission" date="2017-01" db="EMBL/GenBank/DDBJ databases">
        <authorList>
            <person name="Varghese N."/>
            <person name="Submissions S."/>
        </authorList>
    </citation>
    <scope>NUCLEOTIDE SEQUENCE [LARGE SCALE GENOMIC DNA]</scope>
    <source>
        <strain evidence="5">DSM 19945</strain>
    </source>
</reference>
<protein>
    <submittedName>
        <fullName evidence="4">FAD dependent oxidoreductase</fullName>
    </submittedName>
</protein>
<keyword evidence="5" id="KW-1185">Reference proteome</keyword>
<evidence type="ECO:0000313" key="5">
    <source>
        <dbReference type="Proteomes" id="UP000186221"/>
    </source>
</evidence>
<gene>
    <name evidence="4" type="ORF">SAMN05421580_107113</name>
</gene>
<dbReference type="PANTHER" id="PTHR13847">
    <property type="entry name" value="SARCOSINE DEHYDROGENASE-RELATED"/>
    <property type="match status" value="1"/>
</dbReference>
<evidence type="ECO:0000259" key="3">
    <source>
        <dbReference type="Pfam" id="PF01266"/>
    </source>
</evidence>
<dbReference type="GO" id="GO:0005737">
    <property type="term" value="C:cytoplasm"/>
    <property type="evidence" value="ECO:0007669"/>
    <property type="project" value="TreeGrafter"/>
</dbReference>
<keyword evidence="2" id="KW-0560">Oxidoreductase</keyword>
<evidence type="ECO:0000313" key="4">
    <source>
        <dbReference type="EMBL" id="SIS94979.1"/>
    </source>
</evidence>
<dbReference type="GO" id="GO:0055130">
    <property type="term" value="P:D-alanine catabolic process"/>
    <property type="evidence" value="ECO:0007669"/>
    <property type="project" value="TreeGrafter"/>
</dbReference>
<dbReference type="Gene3D" id="3.50.50.60">
    <property type="entry name" value="FAD/NAD(P)-binding domain"/>
    <property type="match status" value="1"/>
</dbReference>
<dbReference type="SUPFAM" id="SSF51905">
    <property type="entry name" value="FAD/NAD(P)-binding domain"/>
    <property type="match status" value="1"/>
</dbReference>
<evidence type="ECO:0000256" key="2">
    <source>
        <dbReference type="ARBA" id="ARBA00023002"/>
    </source>
</evidence>
<dbReference type="PANTHER" id="PTHR13847:SF280">
    <property type="entry name" value="D-AMINO ACID DEHYDROGENASE"/>
    <property type="match status" value="1"/>
</dbReference>
<dbReference type="InterPro" id="IPR036188">
    <property type="entry name" value="FAD/NAD-bd_sf"/>
</dbReference>
<dbReference type="STRING" id="453582.SAMN05421580_107113"/>
<dbReference type="AlphaFoldDB" id="A0A1N7N9V0"/>
<proteinExistence type="inferred from homology"/>
<organism evidence="4 5">
    <name type="scientific">Rhodobacter aestuarii</name>
    <dbReference type="NCBI Taxonomy" id="453582"/>
    <lineage>
        <taxon>Bacteria</taxon>
        <taxon>Pseudomonadati</taxon>
        <taxon>Pseudomonadota</taxon>
        <taxon>Alphaproteobacteria</taxon>
        <taxon>Rhodobacterales</taxon>
        <taxon>Rhodobacter group</taxon>
        <taxon>Rhodobacter</taxon>
    </lineage>
</organism>
<dbReference type="EMBL" id="FTOG01000007">
    <property type="protein sequence ID" value="SIS94979.1"/>
    <property type="molecule type" value="Genomic_DNA"/>
</dbReference>
<dbReference type="InterPro" id="IPR006076">
    <property type="entry name" value="FAD-dep_OxRdtase"/>
</dbReference>